<dbReference type="NCBIfam" id="NF007825">
    <property type="entry name" value="PRK10534.1"/>
    <property type="match status" value="1"/>
</dbReference>
<dbReference type="Gene3D" id="3.90.1150.10">
    <property type="entry name" value="Aspartate Aminotransferase, domain 1"/>
    <property type="match status" value="1"/>
</dbReference>
<proteinExistence type="inferred from homology"/>
<evidence type="ECO:0000313" key="7">
    <source>
        <dbReference type="EMBL" id="CEP77559.1"/>
    </source>
</evidence>
<dbReference type="InterPro" id="IPR015421">
    <property type="entry name" value="PyrdxlP-dep_Trfase_major"/>
</dbReference>
<evidence type="ECO:0000256" key="2">
    <source>
        <dbReference type="ARBA" id="ARBA00006966"/>
    </source>
</evidence>
<dbReference type="PANTHER" id="PTHR48097">
    <property type="entry name" value="L-THREONINE ALDOLASE-RELATED"/>
    <property type="match status" value="1"/>
</dbReference>
<keyword evidence="4 7" id="KW-0456">Lyase</keyword>
<dbReference type="Gene3D" id="3.40.640.10">
    <property type="entry name" value="Type I PLP-dependent aspartate aminotransferase-like (Major domain)"/>
    <property type="match status" value="1"/>
</dbReference>
<dbReference type="Pfam" id="PF01212">
    <property type="entry name" value="Beta_elim_lyase"/>
    <property type="match status" value="1"/>
</dbReference>
<dbReference type="PANTHER" id="PTHR48097:SF9">
    <property type="entry name" value="L-THREONINE ALDOLASE"/>
    <property type="match status" value="1"/>
</dbReference>
<dbReference type="RefSeq" id="WP_045087165.1">
    <property type="nucleotide sequence ID" value="NZ_LN824141.1"/>
</dbReference>
<feature type="domain" description="Aromatic amino acid beta-eliminating lyase/threonine aldolase" evidence="6">
    <location>
        <begin position="5"/>
        <end position="287"/>
    </location>
</feature>
<dbReference type="InterPro" id="IPR015422">
    <property type="entry name" value="PyrdxlP-dep_Trfase_small"/>
</dbReference>
<dbReference type="CDD" id="cd06502">
    <property type="entry name" value="TA_like"/>
    <property type="match status" value="1"/>
</dbReference>
<dbReference type="EMBL" id="LN824141">
    <property type="protein sequence ID" value="CEP77559.1"/>
    <property type="molecule type" value="Genomic_DNA"/>
</dbReference>
<accession>A0A0C7P0J6</accession>
<dbReference type="NCBIfam" id="NF041359">
    <property type="entry name" value="GntG_guanitoxin"/>
    <property type="match status" value="1"/>
</dbReference>
<evidence type="ECO:0000256" key="5">
    <source>
        <dbReference type="PIRSR" id="PIRSR017617-1"/>
    </source>
</evidence>
<evidence type="ECO:0000259" key="6">
    <source>
        <dbReference type="Pfam" id="PF01212"/>
    </source>
</evidence>
<dbReference type="GO" id="GO:0005829">
    <property type="term" value="C:cytosol"/>
    <property type="evidence" value="ECO:0007669"/>
    <property type="project" value="TreeGrafter"/>
</dbReference>
<comment type="cofactor">
    <cofactor evidence="1">
        <name>pyridoxal 5'-phosphate</name>
        <dbReference type="ChEBI" id="CHEBI:597326"/>
    </cofactor>
</comment>
<feature type="modified residue" description="N6-(pyridoxal phosphate)lysine" evidence="5">
    <location>
        <position position="201"/>
    </location>
</feature>
<dbReference type="InterPro" id="IPR015424">
    <property type="entry name" value="PyrdxlP-dep_Trfase"/>
</dbReference>
<gene>
    <name evidence="7" type="ORF">DTL3_0228</name>
</gene>
<evidence type="ECO:0000256" key="1">
    <source>
        <dbReference type="ARBA" id="ARBA00001933"/>
    </source>
</evidence>
<name>A0A0C7P0J6_DEFTU</name>
<dbReference type="GO" id="GO:0006545">
    <property type="term" value="P:glycine biosynthetic process"/>
    <property type="evidence" value="ECO:0007669"/>
    <property type="project" value="TreeGrafter"/>
</dbReference>
<dbReference type="Proteomes" id="UP000032809">
    <property type="component" value="Chromosome I"/>
</dbReference>
<dbReference type="KEGG" id="dtn:DTL3_0228"/>
<dbReference type="STRING" id="1006576.DTL3_0228"/>
<dbReference type="SUPFAM" id="SSF53383">
    <property type="entry name" value="PLP-dependent transferases"/>
    <property type="match status" value="1"/>
</dbReference>
<keyword evidence="3" id="KW-0663">Pyridoxal phosphate</keyword>
<reference evidence="8" key="1">
    <citation type="submission" date="2014-11" db="EMBL/GenBank/DDBJ databases">
        <authorList>
            <person name="Wibberg D."/>
        </authorList>
    </citation>
    <scope>NUCLEOTIDE SEQUENCE [LARGE SCALE GENOMIC DNA]</scope>
    <source>
        <strain evidence="8">L3</strain>
    </source>
</reference>
<evidence type="ECO:0000313" key="8">
    <source>
        <dbReference type="Proteomes" id="UP000032809"/>
    </source>
</evidence>
<evidence type="ECO:0000256" key="4">
    <source>
        <dbReference type="ARBA" id="ARBA00023239"/>
    </source>
</evidence>
<dbReference type="InterPro" id="IPR001597">
    <property type="entry name" value="ArAA_b-elim_lyase/Thr_aldolase"/>
</dbReference>
<dbReference type="InterPro" id="IPR023603">
    <property type="entry name" value="Low_specificity_L-TA-like"/>
</dbReference>
<dbReference type="AlphaFoldDB" id="A0A0C7P0J6"/>
<dbReference type="HOGENOM" id="CLU_029381_0_4_0"/>
<dbReference type="OrthoDB" id="9774495at2"/>
<protein>
    <submittedName>
        <fullName evidence="7">Threonine aldolase</fullName>
        <ecNumber evidence="7">4.1.2.5</ecNumber>
    </submittedName>
</protein>
<organism evidence="7 8">
    <name type="scientific">Defluviitoga tunisiensis</name>
    <dbReference type="NCBI Taxonomy" id="1006576"/>
    <lineage>
        <taxon>Bacteria</taxon>
        <taxon>Thermotogati</taxon>
        <taxon>Thermotogota</taxon>
        <taxon>Thermotogae</taxon>
        <taxon>Petrotogales</taxon>
        <taxon>Petrotogaceae</taxon>
        <taxon>Defluviitoga</taxon>
    </lineage>
</organism>
<keyword evidence="8" id="KW-1185">Reference proteome</keyword>
<dbReference type="EC" id="4.1.2.5" evidence="7"/>
<dbReference type="PIRSF" id="PIRSF017617">
    <property type="entry name" value="Thr_aldolase"/>
    <property type="match status" value="1"/>
</dbReference>
<dbReference type="FunFam" id="3.40.640.10:FF:000030">
    <property type="entry name" value="Low-specificity L-threonine aldolase"/>
    <property type="match status" value="1"/>
</dbReference>
<sequence>MKYIDIRSDTVTQPTQEMRDAMYNAVVGDDVYDEDPTIKKLEVYAAEIVGKEAALFVPSGTFGNQLSIFTHCERGNEVILDDSCHIVIHEVGASSVIAGVQLRTIKSDKGIMSPQEVRSKIRKGEEDIHFPSTGLICLENAHSNGRVIPLENMKEIHEIAKENKIPVHLDGARIFNASTYLKVDPKEITQYCDSIMFCLSKGLCAPVGSMVAGSKSFIEKAKKKRKLMGGGMRQAGFLAAAGLVALEKMRDRLHEDHENARYMGKELSKIPEISINLDDIQINMVFFTLNIDNVEEMVSYFLDKGIKINPPENGMFRFVTNYWVTKRDIDYIIKTLKDFLSLKAR</sequence>
<comment type="similarity">
    <text evidence="2">Belongs to the threonine aldolase family.</text>
</comment>
<dbReference type="PATRIC" id="fig|1006576.9.peg.224"/>
<dbReference type="GO" id="GO:0008732">
    <property type="term" value="F:L-allo-threonine aldolase activity"/>
    <property type="evidence" value="ECO:0007669"/>
    <property type="project" value="TreeGrafter"/>
</dbReference>
<dbReference type="GO" id="GO:0006567">
    <property type="term" value="P:L-threonine catabolic process"/>
    <property type="evidence" value="ECO:0007669"/>
    <property type="project" value="TreeGrafter"/>
</dbReference>
<evidence type="ECO:0000256" key="3">
    <source>
        <dbReference type="ARBA" id="ARBA00022898"/>
    </source>
</evidence>